<dbReference type="EMBL" id="CP126446">
    <property type="protein sequence ID" value="WIF97835.1"/>
    <property type="molecule type" value="Genomic_DNA"/>
</dbReference>
<name>A0ABY8UWV4_9BACI</name>
<reference evidence="1 2" key="1">
    <citation type="submission" date="2023-05" db="EMBL/GenBank/DDBJ databases">
        <title>Comparative genomics reveals the evidence of polycyclic aromatic hydrocarbons degradation in moderately halophilic genus Pontibacillus.</title>
        <authorList>
            <person name="Yang H."/>
            <person name="Qian Z."/>
        </authorList>
    </citation>
    <scope>NUCLEOTIDE SEQUENCE [LARGE SCALE GENOMIC DNA]</scope>
    <source>
        <strain evidence="2">HN14</strain>
    </source>
</reference>
<dbReference type="Proteomes" id="UP001236652">
    <property type="component" value="Chromosome"/>
</dbReference>
<dbReference type="RefSeq" id="WP_284526595.1">
    <property type="nucleotide sequence ID" value="NZ_CP126446.1"/>
</dbReference>
<evidence type="ECO:0000313" key="2">
    <source>
        <dbReference type="Proteomes" id="UP001236652"/>
    </source>
</evidence>
<sequence length="264" mass="29637">METAKRAINPLHDLNKHQNSLIASAINSNDWSTYDNFQAKQHPAWYDLKGGVLTENKTYWGNLIESRMSALKEAKAEGDQDAVESWKERVNESIEEFKQAPGVTPYVLGLNSNAGHAAEYGVEEPTNEWFDSKWNNPTVASDGRFEQNEWYANPYMKENPDLAQKAIAAAKAYREPEIAKVATSIEKEMNAYYAKEGITQDIAVKDKQVNVKQTTPVQKAETSQPTSKSSAYLEESLQNSLIRNTFASVSQMSADMVQALYKRA</sequence>
<proteinExistence type="predicted"/>
<accession>A0ABY8UWV4</accession>
<evidence type="ECO:0000313" key="1">
    <source>
        <dbReference type="EMBL" id="WIF97835.1"/>
    </source>
</evidence>
<protein>
    <submittedName>
        <fullName evidence="1">Uncharacterized protein</fullName>
    </submittedName>
</protein>
<gene>
    <name evidence="1" type="ORF">QNI29_19240</name>
</gene>
<organism evidence="1 2">
    <name type="scientific">Pontibacillus chungwhensis</name>
    <dbReference type="NCBI Taxonomy" id="265426"/>
    <lineage>
        <taxon>Bacteria</taxon>
        <taxon>Bacillati</taxon>
        <taxon>Bacillota</taxon>
        <taxon>Bacilli</taxon>
        <taxon>Bacillales</taxon>
        <taxon>Bacillaceae</taxon>
        <taxon>Pontibacillus</taxon>
    </lineage>
</organism>
<keyword evidence="2" id="KW-1185">Reference proteome</keyword>